<comment type="subcellular location">
    <subcellularLocation>
        <location evidence="1">Cell membrane</location>
        <topology evidence="1">Multi-pass membrane protein</topology>
    </subcellularLocation>
</comment>
<evidence type="ECO:0000256" key="4">
    <source>
        <dbReference type="ARBA" id="ARBA00022692"/>
    </source>
</evidence>
<evidence type="ECO:0000256" key="7">
    <source>
        <dbReference type="ARBA" id="ARBA00023136"/>
    </source>
</evidence>
<evidence type="ECO:0000259" key="13">
    <source>
        <dbReference type="PROSITE" id="PS50261"/>
    </source>
</evidence>
<keyword evidence="3" id="KW-1003">Cell membrane</keyword>
<feature type="transmembrane region" description="Helical" evidence="11">
    <location>
        <begin position="210"/>
        <end position="229"/>
    </location>
</feature>
<dbReference type="PANTHER" id="PTHR45620">
    <property type="entry name" value="PDF RECEPTOR-LIKE PROTEIN-RELATED"/>
    <property type="match status" value="1"/>
</dbReference>
<feature type="transmembrane region" description="Helical" evidence="11">
    <location>
        <begin position="370"/>
        <end position="390"/>
    </location>
</feature>
<keyword evidence="10" id="KW-0807">Transducer</keyword>
<keyword evidence="7 11" id="KW-0472">Membrane</keyword>
<dbReference type="GO" id="GO:0007188">
    <property type="term" value="P:adenylate cyclase-modulating G protein-coupled receptor signaling pathway"/>
    <property type="evidence" value="ECO:0007669"/>
    <property type="project" value="TreeGrafter"/>
</dbReference>
<keyword evidence="4 11" id="KW-0812">Transmembrane</keyword>
<dbReference type="GO" id="GO:0007166">
    <property type="term" value="P:cell surface receptor signaling pathway"/>
    <property type="evidence" value="ECO:0007669"/>
    <property type="project" value="InterPro"/>
</dbReference>
<dbReference type="Gene3D" id="1.20.1070.10">
    <property type="entry name" value="Rhodopsin 7-helix transmembrane proteins"/>
    <property type="match status" value="1"/>
</dbReference>
<keyword evidence="9" id="KW-0325">Glycoprotein</keyword>
<keyword evidence="8 15" id="KW-0675">Receptor</keyword>
<feature type="transmembrane region" description="Helical" evidence="11">
    <location>
        <begin position="250"/>
        <end position="270"/>
    </location>
</feature>
<evidence type="ECO:0000256" key="1">
    <source>
        <dbReference type="ARBA" id="ARBA00004651"/>
    </source>
</evidence>
<keyword evidence="5 11" id="KW-1133">Transmembrane helix</keyword>
<dbReference type="GO" id="GO:0008528">
    <property type="term" value="F:G protein-coupled peptide receptor activity"/>
    <property type="evidence" value="ECO:0007669"/>
    <property type="project" value="TreeGrafter"/>
</dbReference>
<dbReference type="Proteomes" id="UP000694867">
    <property type="component" value="Unplaced"/>
</dbReference>
<keyword evidence="6" id="KW-0297">G-protein coupled receptor</keyword>
<dbReference type="InterPro" id="IPR050332">
    <property type="entry name" value="GPCR_2"/>
</dbReference>
<evidence type="ECO:0000259" key="12">
    <source>
        <dbReference type="PROSITE" id="PS50227"/>
    </source>
</evidence>
<dbReference type="InterPro" id="IPR036445">
    <property type="entry name" value="GPCR_2_extracell_dom_sf"/>
</dbReference>
<feature type="transmembrane region" description="Helical" evidence="11">
    <location>
        <begin position="180"/>
        <end position="198"/>
    </location>
</feature>
<evidence type="ECO:0000256" key="9">
    <source>
        <dbReference type="ARBA" id="ARBA00023180"/>
    </source>
</evidence>
<evidence type="ECO:0000256" key="2">
    <source>
        <dbReference type="ARBA" id="ARBA00005314"/>
    </source>
</evidence>
<dbReference type="PROSITE" id="PS00649">
    <property type="entry name" value="G_PROTEIN_RECEP_F2_1"/>
    <property type="match status" value="1"/>
</dbReference>
<evidence type="ECO:0000256" key="6">
    <source>
        <dbReference type="ARBA" id="ARBA00023040"/>
    </source>
</evidence>
<comment type="similarity">
    <text evidence="2">Belongs to the G-protein coupled receptor 2 family.</text>
</comment>
<dbReference type="InterPro" id="IPR000832">
    <property type="entry name" value="GPCR_2_secretin-like"/>
</dbReference>
<dbReference type="PANTHER" id="PTHR45620:SF1">
    <property type="entry name" value="G-PROTEIN COUPLED RECEPTORS FAMILY 2 PROFILE 2 DOMAIN-CONTAINING PROTEIN"/>
    <property type="match status" value="1"/>
</dbReference>
<dbReference type="PROSITE" id="PS50227">
    <property type="entry name" value="G_PROTEIN_RECEP_F2_3"/>
    <property type="match status" value="1"/>
</dbReference>
<evidence type="ECO:0000256" key="5">
    <source>
        <dbReference type="ARBA" id="ARBA00022989"/>
    </source>
</evidence>
<dbReference type="InterPro" id="IPR001879">
    <property type="entry name" value="GPCR_2_extracellular_dom"/>
</dbReference>
<gene>
    <name evidence="15" type="primary">LOC100902721</name>
</gene>
<dbReference type="Gene3D" id="4.10.1240.10">
    <property type="entry name" value="GPCR, family 2, extracellular hormone receptor domain"/>
    <property type="match status" value="1"/>
</dbReference>
<keyword evidence="14" id="KW-1185">Reference proteome</keyword>
<feature type="transmembrane region" description="Helical" evidence="11">
    <location>
        <begin position="148"/>
        <end position="168"/>
    </location>
</feature>
<dbReference type="SUPFAM" id="SSF111418">
    <property type="entry name" value="Hormone receptor domain"/>
    <property type="match status" value="1"/>
</dbReference>
<dbReference type="PRINTS" id="PR00249">
    <property type="entry name" value="GPCRSECRETIN"/>
</dbReference>
<protein>
    <submittedName>
        <fullName evidence="15">Secretin receptor</fullName>
    </submittedName>
</protein>
<dbReference type="SMART" id="SM00008">
    <property type="entry name" value="HormR"/>
    <property type="match status" value="1"/>
</dbReference>
<dbReference type="PROSITE" id="PS50261">
    <property type="entry name" value="G_PROTEIN_RECEP_F2_4"/>
    <property type="match status" value="1"/>
</dbReference>
<dbReference type="GO" id="GO:0005886">
    <property type="term" value="C:plasma membrane"/>
    <property type="evidence" value="ECO:0007669"/>
    <property type="project" value="UniProtKB-SubCell"/>
</dbReference>
<evidence type="ECO:0000256" key="10">
    <source>
        <dbReference type="ARBA" id="ARBA00023224"/>
    </source>
</evidence>
<accession>A0AAJ7SHT7</accession>
<dbReference type="InterPro" id="IPR017981">
    <property type="entry name" value="GPCR_2-like_7TM"/>
</dbReference>
<dbReference type="AlphaFoldDB" id="A0AAJ7SHT7"/>
<evidence type="ECO:0000313" key="14">
    <source>
        <dbReference type="Proteomes" id="UP000694867"/>
    </source>
</evidence>
<feature type="domain" description="G-protein coupled receptors family 2 profile 1" evidence="12">
    <location>
        <begin position="25"/>
        <end position="118"/>
    </location>
</feature>
<evidence type="ECO:0000256" key="3">
    <source>
        <dbReference type="ARBA" id="ARBA00022475"/>
    </source>
</evidence>
<evidence type="ECO:0000256" key="11">
    <source>
        <dbReference type="SAM" id="Phobius"/>
    </source>
</evidence>
<dbReference type="GeneID" id="100902721"/>
<dbReference type="RefSeq" id="XP_028968923.1">
    <property type="nucleotide sequence ID" value="XM_029113090.1"/>
</dbReference>
<dbReference type="Pfam" id="PF00002">
    <property type="entry name" value="7tm_2"/>
    <property type="match status" value="1"/>
</dbReference>
<feature type="transmembrane region" description="Helical" evidence="11">
    <location>
        <begin position="337"/>
        <end position="364"/>
    </location>
</feature>
<sequence>MANGQDAYLNSSAILEPQFEKSITQCLNASDVLDFGGDQLYCPRIWDGFLCWPATEADQGVMQRCPNLKDFNETREDSLGSISQVEVERFANRYCGANGTWVALGHTTWLTYTNYSACDWEPMAFSENEEELYRLLRVHLPIIKQVSIVGYTSSLTLLVLAFFLLGSLKRLRCARNKLHLQLFASFIVRAIVLIYKHSYKPYQELNFQCWILMCVFHYSLMANYCWILMEGLYLHSLIFTQYYADNNSDITKYVVMGWGIPVPCVVFWAISRYYVGNDMCWASDSKLIQWVLRGPITISIVLNFFFFINITRVVFIKMSKSHEPEARRLKYKKWFKSTLVLVPLFGAHHTILMVMSIAAVTPVYELCWLYVDQLFTSFQGSVVALLYCFSNGEVQSEVYRLLPENVKFKILSMRRGGRETTQLKHNRDPRCLPEKSHAELGLLSPREIPMEIRITGDDGEIEARL</sequence>
<dbReference type="Pfam" id="PF02793">
    <property type="entry name" value="HRM"/>
    <property type="match status" value="1"/>
</dbReference>
<feature type="transmembrane region" description="Helical" evidence="11">
    <location>
        <begin position="290"/>
        <end position="316"/>
    </location>
</feature>
<reference evidence="15" key="1">
    <citation type="submission" date="2025-08" db="UniProtKB">
        <authorList>
            <consortium name="RefSeq"/>
        </authorList>
    </citation>
    <scope>IDENTIFICATION</scope>
</reference>
<organism evidence="14 15">
    <name type="scientific">Galendromus occidentalis</name>
    <name type="common">western predatory mite</name>
    <dbReference type="NCBI Taxonomy" id="34638"/>
    <lineage>
        <taxon>Eukaryota</taxon>
        <taxon>Metazoa</taxon>
        <taxon>Ecdysozoa</taxon>
        <taxon>Arthropoda</taxon>
        <taxon>Chelicerata</taxon>
        <taxon>Arachnida</taxon>
        <taxon>Acari</taxon>
        <taxon>Parasitiformes</taxon>
        <taxon>Mesostigmata</taxon>
        <taxon>Gamasina</taxon>
        <taxon>Phytoseioidea</taxon>
        <taxon>Phytoseiidae</taxon>
        <taxon>Typhlodrominae</taxon>
        <taxon>Galendromus</taxon>
    </lineage>
</organism>
<evidence type="ECO:0000313" key="15">
    <source>
        <dbReference type="RefSeq" id="XP_028968923.1"/>
    </source>
</evidence>
<name>A0AAJ7SHT7_9ACAR</name>
<feature type="domain" description="G-protein coupled receptors family 2 profile 2" evidence="13">
    <location>
        <begin position="143"/>
        <end position="391"/>
    </location>
</feature>
<dbReference type="InterPro" id="IPR017983">
    <property type="entry name" value="GPCR_2_secretin-like_CS"/>
</dbReference>
<dbReference type="KEGG" id="goe:100902721"/>
<proteinExistence type="inferred from homology"/>
<evidence type="ECO:0000256" key="8">
    <source>
        <dbReference type="ARBA" id="ARBA00023170"/>
    </source>
</evidence>
<dbReference type="GO" id="GO:0017046">
    <property type="term" value="F:peptide hormone binding"/>
    <property type="evidence" value="ECO:0007669"/>
    <property type="project" value="TreeGrafter"/>
</dbReference>